<organism evidence="1 2">
    <name type="scientific">Panagrellus redivivus</name>
    <name type="common">Microworm</name>
    <dbReference type="NCBI Taxonomy" id="6233"/>
    <lineage>
        <taxon>Eukaryota</taxon>
        <taxon>Metazoa</taxon>
        <taxon>Ecdysozoa</taxon>
        <taxon>Nematoda</taxon>
        <taxon>Chromadorea</taxon>
        <taxon>Rhabditida</taxon>
        <taxon>Tylenchina</taxon>
        <taxon>Panagrolaimomorpha</taxon>
        <taxon>Panagrolaimoidea</taxon>
        <taxon>Panagrolaimidae</taxon>
        <taxon>Panagrellus</taxon>
    </lineage>
</organism>
<accession>A0A7E4V6S7</accession>
<evidence type="ECO:0000313" key="2">
    <source>
        <dbReference type="WBParaSite" id="Pan_g17316.t1"/>
    </source>
</evidence>
<protein>
    <submittedName>
        <fullName evidence="2">F-box domain-containing protein</fullName>
    </submittedName>
</protein>
<dbReference type="AlphaFoldDB" id="A0A7E4V6S7"/>
<sequence length="203" mass="24602">MLEFLRFKNEQIPIRKLSYGFNQRLITLAPLNVVKNFSKVYPRTKKYRSLLPEVYDHVFITDNDDVFNWASENRLLLKVVKFLHRFKWLRYLSEGPYIINPMWNAVLLFDEIIDRNIHIYADQTLILHIQSIENYESMILRIYGRYNRLVLHGNLTWDLAKRLIHPNVIEIRIVGRIQMFPLQRGDFVQFVKQYCRSKEHRYA</sequence>
<proteinExistence type="predicted"/>
<name>A0A7E4V6S7_PANRE</name>
<keyword evidence="1" id="KW-1185">Reference proteome</keyword>
<dbReference type="Proteomes" id="UP000492821">
    <property type="component" value="Unassembled WGS sequence"/>
</dbReference>
<evidence type="ECO:0000313" key="1">
    <source>
        <dbReference type="Proteomes" id="UP000492821"/>
    </source>
</evidence>
<reference evidence="1" key="1">
    <citation type="journal article" date="2013" name="Genetics">
        <title>The draft genome and transcriptome of Panagrellus redivivus are shaped by the harsh demands of a free-living lifestyle.</title>
        <authorList>
            <person name="Srinivasan J."/>
            <person name="Dillman A.R."/>
            <person name="Macchietto M.G."/>
            <person name="Heikkinen L."/>
            <person name="Lakso M."/>
            <person name="Fracchia K.M."/>
            <person name="Antoshechkin I."/>
            <person name="Mortazavi A."/>
            <person name="Wong G."/>
            <person name="Sternberg P.W."/>
        </authorList>
    </citation>
    <scope>NUCLEOTIDE SEQUENCE [LARGE SCALE GENOMIC DNA]</scope>
    <source>
        <strain evidence="1">MT8872</strain>
    </source>
</reference>
<dbReference type="WBParaSite" id="Pan_g17316.t1">
    <property type="protein sequence ID" value="Pan_g17316.t1"/>
    <property type="gene ID" value="Pan_g17316"/>
</dbReference>
<reference evidence="2" key="2">
    <citation type="submission" date="2020-10" db="UniProtKB">
        <authorList>
            <consortium name="WormBaseParasite"/>
        </authorList>
    </citation>
    <scope>IDENTIFICATION</scope>
</reference>